<reference evidence="3 4" key="1">
    <citation type="submission" date="2017-04" db="EMBL/GenBank/DDBJ databases">
        <title>Draft genome sequence of Tuber borchii Vittad., a whitish edible truffle.</title>
        <authorList>
            <consortium name="DOE Joint Genome Institute"/>
            <person name="Murat C."/>
            <person name="Kuo A."/>
            <person name="Barry K.W."/>
            <person name="Clum A."/>
            <person name="Dockter R.B."/>
            <person name="Fauchery L."/>
            <person name="Iotti M."/>
            <person name="Kohler A."/>
            <person name="Labutti K."/>
            <person name="Lindquist E.A."/>
            <person name="Lipzen A."/>
            <person name="Ohm R.A."/>
            <person name="Wang M."/>
            <person name="Grigoriev I.V."/>
            <person name="Zambonelli A."/>
            <person name="Martin F.M."/>
        </authorList>
    </citation>
    <scope>NUCLEOTIDE SEQUENCE [LARGE SCALE GENOMIC DNA]</scope>
    <source>
        <strain evidence="3 4">Tbo3840</strain>
    </source>
</reference>
<dbReference type="STRING" id="42251.A0A2T7A2K6"/>
<keyword evidence="1" id="KW-0812">Transmembrane</keyword>
<dbReference type="OrthoDB" id="405996at2759"/>
<proteinExistence type="predicted"/>
<keyword evidence="4" id="KW-1185">Reference proteome</keyword>
<organism evidence="3 4">
    <name type="scientific">Tuber borchii</name>
    <name type="common">White truffle</name>
    <dbReference type="NCBI Taxonomy" id="42251"/>
    <lineage>
        <taxon>Eukaryota</taxon>
        <taxon>Fungi</taxon>
        <taxon>Dikarya</taxon>
        <taxon>Ascomycota</taxon>
        <taxon>Pezizomycotina</taxon>
        <taxon>Pezizomycetes</taxon>
        <taxon>Pezizales</taxon>
        <taxon>Tuberaceae</taxon>
        <taxon>Tuber</taxon>
    </lineage>
</organism>
<keyword evidence="1" id="KW-0472">Membrane</keyword>
<feature type="transmembrane region" description="Helical" evidence="1">
    <location>
        <begin position="522"/>
        <end position="544"/>
    </location>
</feature>
<gene>
    <name evidence="3" type="ORF">B9Z19DRAFT_1018593</name>
</gene>
<dbReference type="PANTHER" id="PTHR45662:SF2">
    <property type="entry name" value="PHOSPHATIDYLINOSITOL-3-PHOSPHATASE SAC1"/>
    <property type="match status" value="1"/>
</dbReference>
<evidence type="ECO:0000313" key="4">
    <source>
        <dbReference type="Proteomes" id="UP000244722"/>
    </source>
</evidence>
<dbReference type="GO" id="GO:0046856">
    <property type="term" value="P:phosphatidylinositol dephosphorylation"/>
    <property type="evidence" value="ECO:0007669"/>
    <property type="project" value="TreeGrafter"/>
</dbReference>
<dbReference type="PROSITE" id="PS50275">
    <property type="entry name" value="SAC"/>
    <property type="match status" value="1"/>
</dbReference>
<dbReference type="AlphaFoldDB" id="A0A2T7A2K6"/>
<dbReference type="Proteomes" id="UP000244722">
    <property type="component" value="Unassembled WGS sequence"/>
</dbReference>
<dbReference type="Pfam" id="PF02383">
    <property type="entry name" value="Syja_N"/>
    <property type="match status" value="1"/>
</dbReference>
<name>A0A2T7A2K6_TUBBO</name>
<evidence type="ECO:0000256" key="1">
    <source>
        <dbReference type="SAM" id="Phobius"/>
    </source>
</evidence>
<dbReference type="GO" id="GO:0043812">
    <property type="term" value="F:phosphatidylinositol-4-phosphate phosphatase activity"/>
    <property type="evidence" value="ECO:0007669"/>
    <property type="project" value="TreeGrafter"/>
</dbReference>
<sequence>MSVTNNPFRDINIIASTSHYTFRSPSSPNAPAFVIARPSGAMQMTHSPNTMGGKRVTSIYGILGIVHLRLDKYIVIITKAVQVGRIRGQAVYKIESTEFLPLQERVLHDPDEDTYLELLTTHLSTSPMYFSYSFDLTNSFQRQSNADLSLPLWQRADERFFWNKHLQSDLISLRNSHQAIDPYILPVFFGYLNITTTTIKFSPLTFVLITRKSRHRAGTRYFARGVDESGNVANFNETEQAIIIGDSTGGYVQTRGSVPVYWSEVINLRRIPELNVRPVDLALNAAKKHFDEQVKLYGDNYLINLVNQSGREERVKAAYENVVKELLMDRLHYIYFDFHHECQGTKLHRAQVLLDHLGDGLYDQGYYHSIEGNTLASNSIMKHQSSVMRTNCMDCLDRTNVVQSMLARWALNRQLMDIGIIDKGESTANFENFEVMFRNAWADNADVVSRAYSGTGALKTDITRTGNRTSAGALADGMNSATRYICNNFADGPRQDAYDLFLGNYTPSTSPSSLLFVDRRPIIIQSVPYILMGALFLDFATLFFPDLNAPPRPAHTASEDNSVDIIIKSGARFSTKFFVFFWTVIAVLAAQFMLKYALLYVNWPKLSPPGFAIEGYNDALNRAKKDPLIGKWVGKQSGHERGASSIRLVHLEEGKKRIE</sequence>
<dbReference type="EMBL" id="NESQ01000035">
    <property type="protein sequence ID" value="PUU81977.1"/>
    <property type="molecule type" value="Genomic_DNA"/>
</dbReference>
<dbReference type="GO" id="GO:0005783">
    <property type="term" value="C:endoplasmic reticulum"/>
    <property type="evidence" value="ECO:0007669"/>
    <property type="project" value="TreeGrafter"/>
</dbReference>
<protein>
    <submittedName>
        <fullName evidence="3">SacI homology domain-domain-containing protein</fullName>
    </submittedName>
</protein>
<evidence type="ECO:0000313" key="3">
    <source>
        <dbReference type="EMBL" id="PUU81977.1"/>
    </source>
</evidence>
<dbReference type="InterPro" id="IPR002013">
    <property type="entry name" value="SAC_dom"/>
</dbReference>
<feature type="domain" description="SAC" evidence="2">
    <location>
        <begin position="119"/>
        <end position="454"/>
    </location>
</feature>
<keyword evidence="1" id="KW-1133">Transmembrane helix</keyword>
<accession>A0A2T7A2K6</accession>
<evidence type="ECO:0000259" key="2">
    <source>
        <dbReference type="PROSITE" id="PS50275"/>
    </source>
</evidence>
<comment type="caution">
    <text evidence="3">The sequence shown here is derived from an EMBL/GenBank/DDBJ whole genome shotgun (WGS) entry which is preliminary data.</text>
</comment>
<dbReference type="PANTHER" id="PTHR45662">
    <property type="entry name" value="PHOSPHATIDYLINOSITIDE PHOSPHATASE SAC1"/>
    <property type="match status" value="1"/>
</dbReference>
<feature type="transmembrane region" description="Helical" evidence="1">
    <location>
        <begin position="577"/>
        <end position="598"/>
    </location>
</feature>